<sequence length="567" mass="65118">MTDNNKKRGNSFRKIFPNIFFSHKTKEKSSTKDTKSSNSNSNCYQNPQSALERYSERIQDHDDRIYENLSPVSFVQNNNDFNNIDILSNHSSSSTLVSENVKNIHQTHTVVEPNDSEDTKCFARPMVPPRPQQESHVSQCQDQLPDVYYHSLEKLADKISPLEEIEIYKASKVQADPASVGAEIKKVSTKFLISPKKEAEVRKIQPIRARSLSPHKDKSKNAEHVSDKVNTISVEKPYNYSAPTSPIAVGHKMPNMPTRASPYEHVKRTMIEEEEKRNSMNRSDVRKKSTMSPTHFTSNARLQMPPKQNISKEKTRQRVEAFYWQKIKELKEKEDEYLLRQSINSSMSGSKTDNEYYSNCSTPNSLVVDPRINSLSRCMDINGNINRAANLALPFTRGAPERRTDSYINNKNIQSDADVVYRYSEKYQNDKPHWPIFRRGSLTQHSTVQSQQPKRVSFERKRVSNITVQQKPGRLVFEGDKNNYRIVRSNEKHDMDNSHSRNPPVPPIRTTSVVNTDSSYSTFTRNYKNTVSSSSVNRSACCESESGSEASEIQHIMDNHHYKGKHY</sequence>
<dbReference type="AlphaFoldDB" id="A0A8J9UA13"/>
<feature type="compositionally biased region" description="Basic and acidic residues" evidence="1">
    <location>
        <begin position="274"/>
        <end position="287"/>
    </location>
</feature>
<feature type="region of interest" description="Disordered" evidence="1">
    <location>
        <begin position="274"/>
        <end position="302"/>
    </location>
</feature>
<feature type="region of interest" description="Disordered" evidence="1">
    <location>
        <begin position="23"/>
        <end position="50"/>
    </location>
</feature>
<evidence type="ECO:0000313" key="2">
    <source>
        <dbReference type="EMBL" id="CAH0716586.1"/>
    </source>
</evidence>
<dbReference type="OrthoDB" id="6022652at2759"/>
<proteinExistence type="predicted"/>
<evidence type="ECO:0000256" key="1">
    <source>
        <dbReference type="SAM" id="MobiDB-lite"/>
    </source>
</evidence>
<protein>
    <submittedName>
        <fullName evidence="2">Uncharacterized protein</fullName>
    </submittedName>
</protein>
<reference evidence="2" key="1">
    <citation type="submission" date="2021-12" db="EMBL/GenBank/DDBJ databases">
        <authorList>
            <person name="Martin H S."/>
        </authorList>
    </citation>
    <scope>NUCLEOTIDE SEQUENCE</scope>
</reference>
<name>A0A8J9UA13_9NEOP</name>
<feature type="region of interest" description="Disordered" evidence="1">
    <location>
        <begin position="546"/>
        <end position="567"/>
    </location>
</feature>
<dbReference type="Proteomes" id="UP000838878">
    <property type="component" value="Chromosome 11"/>
</dbReference>
<gene>
    <name evidence="2" type="ORF">BINO364_LOCUS3324</name>
</gene>
<feature type="non-terminal residue" evidence="2">
    <location>
        <position position="567"/>
    </location>
</feature>
<evidence type="ECO:0000313" key="3">
    <source>
        <dbReference type="Proteomes" id="UP000838878"/>
    </source>
</evidence>
<organism evidence="2 3">
    <name type="scientific">Brenthis ino</name>
    <name type="common">lesser marbled fritillary</name>
    <dbReference type="NCBI Taxonomy" id="405034"/>
    <lineage>
        <taxon>Eukaryota</taxon>
        <taxon>Metazoa</taxon>
        <taxon>Ecdysozoa</taxon>
        <taxon>Arthropoda</taxon>
        <taxon>Hexapoda</taxon>
        <taxon>Insecta</taxon>
        <taxon>Pterygota</taxon>
        <taxon>Neoptera</taxon>
        <taxon>Endopterygota</taxon>
        <taxon>Lepidoptera</taxon>
        <taxon>Glossata</taxon>
        <taxon>Ditrysia</taxon>
        <taxon>Papilionoidea</taxon>
        <taxon>Nymphalidae</taxon>
        <taxon>Heliconiinae</taxon>
        <taxon>Argynnini</taxon>
        <taxon>Brenthis</taxon>
    </lineage>
</organism>
<dbReference type="EMBL" id="OV170231">
    <property type="protein sequence ID" value="CAH0716586.1"/>
    <property type="molecule type" value="Genomic_DNA"/>
</dbReference>
<feature type="compositionally biased region" description="Polar residues" evidence="1">
    <location>
        <begin position="290"/>
        <end position="302"/>
    </location>
</feature>
<keyword evidence="3" id="KW-1185">Reference proteome</keyword>
<accession>A0A8J9UA13</accession>